<name>A0A9P6CNN2_9AGAR</name>
<dbReference type="OrthoDB" id="3086610at2759"/>
<dbReference type="Proteomes" id="UP000807353">
    <property type="component" value="Unassembled WGS sequence"/>
</dbReference>
<accession>A0A9P6CNN2</accession>
<gene>
    <name evidence="1" type="ORF">BDZ94DRAFT_1232469</name>
</gene>
<proteinExistence type="predicted"/>
<sequence>MTSITATRPDATFIAYDETRWETQATTWTGIPGAKVPLNMGGDSGVYRATFVATFSAEALAEGTNGLGNATVFFGNTPAEPVSDNHRYVTTRSDPEWSSHTFVRIMKFGTTIDPEDVTAEVRVKVSSGTKMGIQNWVFKVERYNV</sequence>
<protein>
    <submittedName>
        <fullName evidence="1">Uncharacterized protein</fullName>
    </submittedName>
</protein>
<evidence type="ECO:0000313" key="2">
    <source>
        <dbReference type="Proteomes" id="UP000807353"/>
    </source>
</evidence>
<keyword evidence="2" id="KW-1185">Reference proteome</keyword>
<dbReference type="AlphaFoldDB" id="A0A9P6CNN2"/>
<dbReference type="EMBL" id="MU150233">
    <property type="protein sequence ID" value="KAF9468445.1"/>
    <property type="molecule type" value="Genomic_DNA"/>
</dbReference>
<evidence type="ECO:0000313" key="1">
    <source>
        <dbReference type="EMBL" id="KAF9468445.1"/>
    </source>
</evidence>
<organism evidence="1 2">
    <name type="scientific">Collybia nuda</name>
    <dbReference type="NCBI Taxonomy" id="64659"/>
    <lineage>
        <taxon>Eukaryota</taxon>
        <taxon>Fungi</taxon>
        <taxon>Dikarya</taxon>
        <taxon>Basidiomycota</taxon>
        <taxon>Agaricomycotina</taxon>
        <taxon>Agaricomycetes</taxon>
        <taxon>Agaricomycetidae</taxon>
        <taxon>Agaricales</taxon>
        <taxon>Tricholomatineae</taxon>
        <taxon>Clitocybaceae</taxon>
        <taxon>Collybia</taxon>
    </lineage>
</organism>
<reference evidence="1" key="1">
    <citation type="submission" date="2020-11" db="EMBL/GenBank/DDBJ databases">
        <authorList>
            <consortium name="DOE Joint Genome Institute"/>
            <person name="Ahrendt S."/>
            <person name="Riley R."/>
            <person name="Andreopoulos W."/>
            <person name="Labutti K."/>
            <person name="Pangilinan J."/>
            <person name="Ruiz-Duenas F.J."/>
            <person name="Barrasa J.M."/>
            <person name="Sanchez-Garcia M."/>
            <person name="Camarero S."/>
            <person name="Miyauchi S."/>
            <person name="Serrano A."/>
            <person name="Linde D."/>
            <person name="Babiker R."/>
            <person name="Drula E."/>
            <person name="Ayuso-Fernandez I."/>
            <person name="Pacheco R."/>
            <person name="Padilla G."/>
            <person name="Ferreira P."/>
            <person name="Barriuso J."/>
            <person name="Kellner H."/>
            <person name="Castanera R."/>
            <person name="Alfaro M."/>
            <person name="Ramirez L."/>
            <person name="Pisabarro A.G."/>
            <person name="Kuo A."/>
            <person name="Tritt A."/>
            <person name="Lipzen A."/>
            <person name="He G."/>
            <person name="Yan M."/>
            <person name="Ng V."/>
            <person name="Cullen D."/>
            <person name="Martin F."/>
            <person name="Rosso M.-N."/>
            <person name="Henrissat B."/>
            <person name="Hibbett D."/>
            <person name="Martinez A.T."/>
            <person name="Grigoriev I.V."/>
        </authorList>
    </citation>
    <scope>NUCLEOTIDE SEQUENCE</scope>
    <source>
        <strain evidence="1">CBS 247.69</strain>
    </source>
</reference>
<comment type="caution">
    <text evidence="1">The sequence shown here is derived from an EMBL/GenBank/DDBJ whole genome shotgun (WGS) entry which is preliminary data.</text>
</comment>